<evidence type="ECO:0000256" key="1">
    <source>
        <dbReference type="ARBA" id="ARBA00004948"/>
    </source>
</evidence>
<dbReference type="SUPFAM" id="SSF53613">
    <property type="entry name" value="Ribokinase-like"/>
    <property type="match status" value="1"/>
</dbReference>
<dbReference type="PANTHER" id="PTHR20858">
    <property type="entry name" value="PHOSPHOMETHYLPYRIMIDINE KINASE"/>
    <property type="match status" value="1"/>
</dbReference>
<dbReference type="PROSITE" id="PS51819">
    <property type="entry name" value="VOC"/>
    <property type="match status" value="1"/>
</dbReference>
<dbReference type="NCBIfam" id="TIGR00097">
    <property type="entry name" value="HMP-P_kinase"/>
    <property type="match status" value="1"/>
</dbReference>
<dbReference type="GO" id="GO:0008902">
    <property type="term" value="F:hydroxymethylpyrimidine kinase activity"/>
    <property type="evidence" value="ECO:0007669"/>
    <property type="project" value="UniProtKB-EC"/>
</dbReference>
<proteinExistence type="predicted"/>
<gene>
    <name evidence="4" type="primary">thiD</name>
    <name evidence="4" type="ORF">HRV97_13715</name>
</gene>
<comment type="pathway">
    <text evidence="1">Cofactor biosynthesis; thiamine diphosphate biosynthesis.</text>
</comment>
<reference evidence="4 5" key="1">
    <citation type="submission" date="2020-06" db="EMBL/GenBank/DDBJ databases">
        <title>Sphingomonas hominis sp. nov., a member of the Sphingomonas, isolated from the hair of a 22-year-old girl.</title>
        <authorList>
            <person name="Zhang D.-F."/>
            <person name="Cui X.-W."/>
        </authorList>
    </citation>
    <scope>NUCLEOTIDE SEQUENCE [LARGE SCALE GENOMIC DNA]</scope>
    <source>
        <strain evidence="4 5">HHU CXW</strain>
    </source>
</reference>
<keyword evidence="4" id="KW-0418">Kinase</keyword>
<dbReference type="InterPro" id="IPR029056">
    <property type="entry name" value="Ribokinase-like"/>
</dbReference>
<evidence type="ECO:0000313" key="5">
    <source>
        <dbReference type="Proteomes" id="UP000621447"/>
    </source>
</evidence>
<dbReference type="SUPFAM" id="SSF54593">
    <property type="entry name" value="Glyoxalase/Bleomycin resistance protein/Dihydroxybiphenyl dioxygenase"/>
    <property type="match status" value="1"/>
</dbReference>
<dbReference type="RefSeq" id="WP_174194848.1">
    <property type="nucleotide sequence ID" value="NZ_JABULH010000006.1"/>
</dbReference>
<dbReference type="Gene3D" id="3.40.1190.20">
    <property type="match status" value="1"/>
</dbReference>
<keyword evidence="4" id="KW-0808">Transferase</keyword>
<feature type="domain" description="VOC" evidence="3">
    <location>
        <begin position="273"/>
        <end position="380"/>
    </location>
</feature>
<dbReference type="InterPro" id="IPR013749">
    <property type="entry name" value="PM/HMP-P_kinase-1"/>
</dbReference>
<dbReference type="PANTHER" id="PTHR20858:SF17">
    <property type="entry name" value="HYDROXYMETHYLPYRIMIDINE_PHOSPHOMETHYLPYRIMIDINE KINASE THI20-RELATED"/>
    <property type="match status" value="1"/>
</dbReference>
<dbReference type="Proteomes" id="UP000621447">
    <property type="component" value="Unassembled WGS sequence"/>
</dbReference>
<evidence type="ECO:0000313" key="4">
    <source>
        <dbReference type="EMBL" id="NTS66216.1"/>
    </source>
</evidence>
<dbReference type="EMBL" id="JABULH010000006">
    <property type="protein sequence ID" value="NTS66216.1"/>
    <property type="molecule type" value="Genomic_DNA"/>
</dbReference>
<dbReference type="CDD" id="cd01169">
    <property type="entry name" value="HMPP_kinase"/>
    <property type="match status" value="1"/>
</dbReference>
<evidence type="ECO:0000259" key="3">
    <source>
        <dbReference type="PROSITE" id="PS51819"/>
    </source>
</evidence>
<dbReference type="InterPro" id="IPR037523">
    <property type="entry name" value="VOC_core"/>
</dbReference>
<dbReference type="Pfam" id="PF00903">
    <property type="entry name" value="Glyoxalase"/>
    <property type="match status" value="1"/>
</dbReference>
<dbReference type="Pfam" id="PF08543">
    <property type="entry name" value="Phos_pyr_kin"/>
    <property type="match status" value="1"/>
</dbReference>
<evidence type="ECO:0000256" key="2">
    <source>
        <dbReference type="ARBA" id="ARBA00012135"/>
    </source>
</evidence>
<dbReference type="Gene3D" id="3.10.180.10">
    <property type="entry name" value="2,3-Dihydroxybiphenyl 1,2-Dioxygenase, domain 1"/>
    <property type="match status" value="1"/>
</dbReference>
<accession>A0ABX2JI41</accession>
<dbReference type="InterPro" id="IPR004360">
    <property type="entry name" value="Glyas_Fos-R_dOase_dom"/>
</dbReference>
<comment type="caution">
    <text evidence="4">The sequence shown here is derived from an EMBL/GenBank/DDBJ whole genome shotgun (WGS) entry which is preliminary data.</text>
</comment>
<keyword evidence="5" id="KW-1185">Reference proteome</keyword>
<protein>
    <recommendedName>
        <fullName evidence="2">hydroxymethylpyrimidine kinase</fullName>
        <ecNumber evidence="2">2.7.1.49</ecNumber>
    </recommendedName>
</protein>
<dbReference type="GO" id="GO:0008972">
    <property type="term" value="F:phosphomethylpyrimidine kinase activity"/>
    <property type="evidence" value="ECO:0007669"/>
    <property type="project" value="UniProtKB-EC"/>
</dbReference>
<dbReference type="EC" id="2.7.1.49" evidence="2"/>
<dbReference type="InterPro" id="IPR029068">
    <property type="entry name" value="Glyas_Bleomycin-R_OHBP_Dase"/>
</dbReference>
<organism evidence="4 5">
    <name type="scientific">Sphingomonas hominis</name>
    <dbReference type="NCBI Taxonomy" id="2741495"/>
    <lineage>
        <taxon>Bacteria</taxon>
        <taxon>Pseudomonadati</taxon>
        <taxon>Pseudomonadota</taxon>
        <taxon>Alphaproteobacteria</taxon>
        <taxon>Sphingomonadales</taxon>
        <taxon>Sphingomonadaceae</taxon>
        <taxon>Sphingomonas</taxon>
    </lineage>
</organism>
<sequence>MTQIIPRILIVAGSDSGGGAGIQADIKTVTMLGGHAMTAVTALTAQNTLGVQGVHPVPPAFVVQQMTCVAADIGVDAVKIGMLGGAAVAHAVTDELASGRYGDRIVLDPVMVATSGAVLADDATILAMQRLARLATLVTPNLPEFRVLCGRLDLSDDAVEAAAIDYAAQAGTHLLVKGGHAAGDIVVDRLIAPDGQVTRWSAPRIDTAHSHGTGCTLASAIAEGLGRGLSLVDAIQRARLFVRLALREAPGLGAGHGPMGHAQVRDVPGARATLNQVTLPATDHAASVAFYRALGLTPIVDSGGRYARFETAGGTTLSVEAAGEIDGRAIVYLEVADVNAAVTAARAAGIAVADALDQPWGWREAALTDPAGNALRLYTTGEQRRFPPWRL</sequence>
<name>A0ABX2JI41_9SPHN</name>
<dbReference type="InterPro" id="IPR004399">
    <property type="entry name" value="HMP/HMP-P_kinase_dom"/>
</dbReference>